<dbReference type="CDD" id="cd02947">
    <property type="entry name" value="TRX_family"/>
    <property type="match status" value="1"/>
</dbReference>
<sequence>MNMTEHYVQNEPSRTEVDAMQRPLLLEFGTAWCGHCRAAQPLLAKALAERSGICHLKIEDGPGRPLGRSFRVKLWPTLILLENGQELARVVRPLNEQAIEQALGETGKG</sequence>
<evidence type="ECO:0000313" key="2">
    <source>
        <dbReference type="EMBL" id="KIZ37255.1"/>
    </source>
</evidence>
<feature type="domain" description="Thioredoxin" evidence="1">
    <location>
        <begin position="1"/>
        <end position="108"/>
    </location>
</feature>
<accession>A0A0D7E9U9</accession>
<evidence type="ECO:0000259" key="1">
    <source>
        <dbReference type="PROSITE" id="PS51352"/>
    </source>
</evidence>
<dbReference type="EMBL" id="JXXD01000046">
    <property type="protein sequence ID" value="KIZ37255.1"/>
    <property type="molecule type" value="Genomic_DNA"/>
</dbReference>
<proteinExistence type="predicted"/>
<dbReference type="PATRIC" id="fig|316.110.peg.3702"/>
<organism evidence="2 3">
    <name type="scientific">Stutzerimonas stutzeri</name>
    <name type="common">Pseudomonas stutzeri</name>
    <dbReference type="NCBI Taxonomy" id="316"/>
    <lineage>
        <taxon>Bacteria</taxon>
        <taxon>Pseudomonadati</taxon>
        <taxon>Pseudomonadota</taxon>
        <taxon>Gammaproteobacteria</taxon>
        <taxon>Pseudomonadales</taxon>
        <taxon>Pseudomonadaceae</taxon>
        <taxon>Stutzerimonas</taxon>
    </lineage>
</organism>
<reference evidence="2 3" key="1">
    <citation type="submission" date="2014-11" db="EMBL/GenBank/DDBJ databases">
        <title>Genomics and ecophysiology of heterotrophic nitrogen fixing bacteria isolated from estuarine surface water.</title>
        <authorList>
            <person name="Bentzon-Tilia M."/>
            <person name="Severin I."/>
            <person name="Hansen L.H."/>
            <person name="Riemann L."/>
        </authorList>
    </citation>
    <scope>NUCLEOTIDE SEQUENCE [LARGE SCALE GENOMIC DNA]</scope>
    <source>
        <strain evidence="2 3">BAL361</strain>
    </source>
</reference>
<gene>
    <name evidence="2" type="ORF">LO50_06460</name>
</gene>
<dbReference type="RefSeq" id="WP_041014633.1">
    <property type="nucleotide sequence ID" value="NZ_JXXD01000046.1"/>
</dbReference>
<dbReference type="InterPro" id="IPR013766">
    <property type="entry name" value="Thioredoxin_domain"/>
</dbReference>
<dbReference type="PROSITE" id="PS51352">
    <property type="entry name" value="THIOREDOXIN_2"/>
    <property type="match status" value="1"/>
</dbReference>
<dbReference type="Gene3D" id="3.40.30.10">
    <property type="entry name" value="Glutaredoxin"/>
    <property type="match status" value="1"/>
</dbReference>
<dbReference type="AlphaFoldDB" id="A0A0D7E9U9"/>
<evidence type="ECO:0000313" key="3">
    <source>
        <dbReference type="Proteomes" id="UP000032439"/>
    </source>
</evidence>
<dbReference type="Proteomes" id="UP000032439">
    <property type="component" value="Unassembled WGS sequence"/>
</dbReference>
<dbReference type="Pfam" id="PF00085">
    <property type="entry name" value="Thioredoxin"/>
    <property type="match status" value="1"/>
</dbReference>
<protein>
    <submittedName>
        <fullName evidence="2">Thioredoxin</fullName>
    </submittedName>
</protein>
<name>A0A0D7E9U9_STUST</name>
<dbReference type="SUPFAM" id="SSF52833">
    <property type="entry name" value="Thioredoxin-like"/>
    <property type="match status" value="1"/>
</dbReference>
<comment type="caution">
    <text evidence="2">The sequence shown here is derived from an EMBL/GenBank/DDBJ whole genome shotgun (WGS) entry which is preliminary data.</text>
</comment>
<dbReference type="InterPro" id="IPR036249">
    <property type="entry name" value="Thioredoxin-like_sf"/>
</dbReference>